<dbReference type="EMBL" id="NPIA01000004">
    <property type="protein sequence ID" value="OZM56990.1"/>
    <property type="molecule type" value="Genomic_DNA"/>
</dbReference>
<reference evidence="15 16" key="2">
    <citation type="submission" date="2017-09" db="EMBL/GenBank/DDBJ databases">
        <title>Bacillus patelloidae sp. nov., isolated from the intestinal tract of a marine limpet.</title>
        <authorList>
            <person name="Liu R."/>
            <person name="Dong C."/>
            <person name="Shao Z."/>
        </authorList>
    </citation>
    <scope>NUCLEOTIDE SEQUENCE [LARGE SCALE GENOMIC DNA]</scope>
    <source>
        <strain evidence="15 16">SA5d-4</strain>
    </source>
</reference>
<comment type="pathway">
    <text evidence="8">Amino-acid biosynthesis; L-histidine biosynthesis; L-histidine from 5-phospho-alpha-D-ribose 1-diphosphate: step 9/9.</text>
</comment>
<feature type="binding site" evidence="8 12">
    <location>
        <position position="328"/>
    </location>
    <ligand>
        <name>substrate</name>
    </ligand>
</feature>
<evidence type="ECO:0000256" key="9">
    <source>
        <dbReference type="PIRNR" id="PIRNR000099"/>
    </source>
</evidence>
<evidence type="ECO:0000256" key="14">
    <source>
        <dbReference type="RuleBase" id="RU004175"/>
    </source>
</evidence>
<feature type="binding site" evidence="8 12">
    <location>
        <position position="420"/>
    </location>
    <ligand>
        <name>substrate</name>
    </ligand>
</feature>
<evidence type="ECO:0000256" key="12">
    <source>
        <dbReference type="PIRSR" id="PIRSR000099-3"/>
    </source>
</evidence>
<evidence type="ECO:0000256" key="8">
    <source>
        <dbReference type="HAMAP-Rule" id="MF_01024"/>
    </source>
</evidence>
<keyword evidence="6 8" id="KW-0560">Oxidoreductase</keyword>
<keyword evidence="4 8" id="KW-0479">Metal-binding</keyword>
<feature type="binding site" evidence="8 13">
    <location>
        <position position="361"/>
    </location>
    <ligand>
        <name>Zn(2+)</name>
        <dbReference type="ChEBI" id="CHEBI:29105"/>
    </ligand>
</feature>
<dbReference type="GO" id="GO:0051287">
    <property type="term" value="F:NAD binding"/>
    <property type="evidence" value="ECO:0007669"/>
    <property type="project" value="InterPro"/>
</dbReference>
<dbReference type="Proteomes" id="UP000217083">
    <property type="component" value="Unassembled WGS sequence"/>
</dbReference>
<feature type="binding site" evidence="8 11">
    <location>
        <position position="191"/>
    </location>
    <ligand>
        <name>NAD(+)</name>
        <dbReference type="ChEBI" id="CHEBI:57540"/>
    </ligand>
</feature>
<feature type="binding site" evidence="8 12">
    <location>
        <position position="262"/>
    </location>
    <ligand>
        <name>substrate</name>
    </ligand>
</feature>
<evidence type="ECO:0000256" key="13">
    <source>
        <dbReference type="PIRSR" id="PIRSR000099-4"/>
    </source>
</evidence>
<evidence type="ECO:0000256" key="2">
    <source>
        <dbReference type="ARBA" id="ARBA00010178"/>
    </source>
</evidence>
<protein>
    <recommendedName>
        <fullName evidence="3 8">Histidinol dehydrogenase</fullName>
        <shortName evidence="8">HDH</shortName>
        <ecNumber evidence="3 8">1.1.1.23</ecNumber>
    </recommendedName>
</protein>
<proteinExistence type="inferred from homology"/>
<dbReference type="SUPFAM" id="SSF53720">
    <property type="entry name" value="ALDH-like"/>
    <property type="match status" value="1"/>
</dbReference>
<comment type="similarity">
    <text evidence="2 8 9 14">Belongs to the histidinol dehydrogenase family.</text>
</comment>
<keyword evidence="8" id="KW-0368">Histidine biosynthesis</keyword>
<dbReference type="GO" id="GO:0004399">
    <property type="term" value="F:histidinol dehydrogenase activity"/>
    <property type="evidence" value="ECO:0007669"/>
    <property type="project" value="UniProtKB-UniRule"/>
</dbReference>
<dbReference type="PANTHER" id="PTHR21256:SF2">
    <property type="entry name" value="HISTIDINE BIOSYNTHESIS TRIFUNCTIONAL PROTEIN"/>
    <property type="match status" value="1"/>
</dbReference>
<dbReference type="GO" id="GO:0000105">
    <property type="term" value="P:L-histidine biosynthetic process"/>
    <property type="evidence" value="ECO:0007669"/>
    <property type="project" value="UniProtKB-UniRule"/>
</dbReference>
<dbReference type="PRINTS" id="PR00083">
    <property type="entry name" value="HOLDHDRGNASE"/>
</dbReference>
<dbReference type="PROSITE" id="PS00611">
    <property type="entry name" value="HISOL_DEHYDROGENASE"/>
    <property type="match status" value="1"/>
</dbReference>
<evidence type="ECO:0000256" key="6">
    <source>
        <dbReference type="ARBA" id="ARBA00023002"/>
    </source>
</evidence>
<keyword evidence="8" id="KW-0028">Amino-acid biosynthesis</keyword>
<keyword evidence="8 11" id="KW-0520">NAD</keyword>
<dbReference type="AlphaFoldDB" id="A0A263BTE6"/>
<evidence type="ECO:0000256" key="5">
    <source>
        <dbReference type="ARBA" id="ARBA00022833"/>
    </source>
</evidence>
<feature type="binding site" evidence="8 13">
    <location>
        <position position="420"/>
    </location>
    <ligand>
        <name>Zn(2+)</name>
        <dbReference type="ChEBI" id="CHEBI:29105"/>
    </ligand>
</feature>
<reference evidence="16" key="1">
    <citation type="submission" date="2017-08" db="EMBL/GenBank/DDBJ databases">
        <authorList>
            <person name="Huang Z."/>
        </authorList>
    </citation>
    <scope>NUCLEOTIDE SEQUENCE [LARGE SCALE GENOMIC DNA]</scope>
    <source>
        <strain evidence="16">SA5d-4</strain>
    </source>
</reference>
<evidence type="ECO:0000256" key="10">
    <source>
        <dbReference type="PIRSR" id="PIRSR000099-1"/>
    </source>
</evidence>
<dbReference type="NCBIfam" id="TIGR00069">
    <property type="entry name" value="hisD"/>
    <property type="match status" value="1"/>
</dbReference>
<dbReference type="CDD" id="cd06572">
    <property type="entry name" value="Histidinol_dh"/>
    <property type="match status" value="1"/>
</dbReference>
<dbReference type="FunFam" id="3.40.50.1980:FF:000026">
    <property type="entry name" value="Histidinol dehydrogenase"/>
    <property type="match status" value="1"/>
</dbReference>
<feature type="binding site" evidence="8 12">
    <location>
        <position position="259"/>
    </location>
    <ligand>
        <name>substrate</name>
    </ligand>
</feature>
<feature type="binding site" evidence="8 11">
    <location>
        <position position="129"/>
    </location>
    <ligand>
        <name>NAD(+)</name>
        <dbReference type="ChEBI" id="CHEBI:57540"/>
    </ligand>
</feature>
<evidence type="ECO:0000256" key="7">
    <source>
        <dbReference type="ARBA" id="ARBA00049489"/>
    </source>
</evidence>
<evidence type="ECO:0000256" key="4">
    <source>
        <dbReference type="ARBA" id="ARBA00022723"/>
    </source>
</evidence>
<feature type="active site" description="Proton acceptor" evidence="8 10">
    <location>
        <position position="328"/>
    </location>
</feature>
<gene>
    <name evidence="8 15" type="primary">hisD</name>
    <name evidence="15" type="ORF">CIB95_09475</name>
</gene>
<dbReference type="Pfam" id="PF00815">
    <property type="entry name" value="Histidinol_dh"/>
    <property type="match status" value="1"/>
</dbReference>
<dbReference type="PANTHER" id="PTHR21256">
    <property type="entry name" value="HISTIDINOL DEHYDROGENASE HDH"/>
    <property type="match status" value="1"/>
</dbReference>
<comment type="function">
    <text evidence="1 8">Catalyzes the sequential NAD-dependent oxidations of L-histidinol to L-histidinaldehyde and then to L-histidine.</text>
</comment>
<accession>A0A263BTE6</accession>
<comment type="catalytic activity">
    <reaction evidence="7 8">
        <text>L-histidinol + 2 NAD(+) + H2O = L-histidine + 2 NADH + 3 H(+)</text>
        <dbReference type="Rhea" id="RHEA:20641"/>
        <dbReference type="ChEBI" id="CHEBI:15377"/>
        <dbReference type="ChEBI" id="CHEBI:15378"/>
        <dbReference type="ChEBI" id="CHEBI:57540"/>
        <dbReference type="ChEBI" id="CHEBI:57595"/>
        <dbReference type="ChEBI" id="CHEBI:57699"/>
        <dbReference type="ChEBI" id="CHEBI:57945"/>
        <dbReference type="EC" id="1.1.1.23"/>
    </reaction>
</comment>
<evidence type="ECO:0000313" key="16">
    <source>
        <dbReference type="Proteomes" id="UP000217083"/>
    </source>
</evidence>
<keyword evidence="16" id="KW-1185">Reference proteome</keyword>
<keyword evidence="5 8" id="KW-0862">Zinc</keyword>
<evidence type="ECO:0000256" key="3">
    <source>
        <dbReference type="ARBA" id="ARBA00012965"/>
    </source>
</evidence>
<dbReference type="EC" id="1.1.1.23" evidence="3 8"/>
<dbReference type="Gene3D" id="1.20.5.1300">
    <property type="match status" value="1"/>
</dbReference>
<feature type="binding site" evidence="8 12">
    <location>
        <position position="237"/>
    </location>
    <ligand>
        <name>substrate</name>
    </ligand>
</feature>
<feature type="active site" description="Proton acceptor" evidence="8 10">
    <location>
        <position position="327"/>
    </location>
</feature>
<dbReference type="InterPro" id="IPR001692">
    <property type="entry name" value="Histidinol_DH_CS"/>
</dbReference>
<comment type="cofactor">
    <cofactor evidence="8 13">
        <name>Zn(2+)</name>
        <dbReference type="ChEBI" id="CHEBI:29105"/>
    </cofactor>
    <text evidence="8 13">Binds 1 zinc ion per subunit.</text>
</comment>
<feature type="binding site" evidence="8 12">
    <location>
        <position position="361"/>
    </location>
    <ligand>
        <name>substrate</name>
    </ligand>
</feature>
<name>A0A263BTE6_9BACI</name>
<dbReference type="Gene3D" id="3.40.50.1980">
    <property type="entry name" value="Nitrogenase molybdenum iron protein domain"/>
    <property type="match status" value="2"/>
</dbReference>
<sequence length="430" mass="45962">MGGRTLIQYIRNQNKSDVVKMLSRNVDDSNEASLVAKAIIEDVKARGDIAVNAYTKKFDGATIDDLQVSQSEIDEAMQVVSVDLKEALQEAANNIRKYHEQQGSNSYFINEKDYRLGQIVKPIANVGMYVPGGRAAYPSTVLMTAIPAKIAGVKELVMITPPKADGTIQPSLLVAAAFAGVDKIYKVGGAQGIAALTYGTETISKVAKIVGPGNSYVAAAKKIVSSVVGIDMVAGPSEIAIIADKEANPAFIAADLMSQAEHDEDAAAILLTDSEALAEAVKMELAKQVEQLSRKSIILEALSKNGAIVITNSIDEAIDITNELAPEHLEILTTNAVDVYGRIESAGAIFIGEYSPEPVGDYFAGPNHTLPTNGTAKFASPLSVTDFQKKTSLVYYSKEALEMRKDAIELIAEEEGLTAHANAISIRFKR</sequence>
<feature type="binding site" evidence="8 12">
    <location>
        <position position="415"/>
    </location>
    <ligand>
        <name>substrate</name>
    </ligand>
</feature>
<feature type="binding site" evidence="8 11">
    <location>
        <position position="214"/>
    </location>
    <ligand>
        <name>NAD(+)</name>
        <dbReference type="ChEBI" id="CHEBI:57540"/>
    </ligand>
</feature>
<dbReference type="GO" id="GO:0005829">
    <property type="term" value="C:cytosol"/>
    <property type="evidence" value="ECO:0007669"/>
    <property type="project" value="TreeGrafter"/>
</dbReference>
<evidence type="ECO:0000256" key="1">
    <source>
        <dbReference type="ARBA" id="ARBA00003850"/>
    </source>
</evidence>
<dbReference type="FunFam" id="3.40.50.1980:FF:000001">
    <property type="entry name" value="Histidinol dehydrogenase"/>
    <property type="match status" value="1"/>
</dbReference>
<dbReference type="InterPro" id="IPR016161">
    <property type="entry name" value="Ald_DH/histidinol_DH"/>
</dbReference>
<feature type="binding site" evidence="8 13">
    <location>
        <position position="259"/>
    </location>
    <ligand>
        <name>Zn(2+)</name>
        <dbReference type="ChEBI" id="CHEBI:29105"/>
    </ligand>
</feature>
<comment type="caution">
    <text evidence="15">The sequence shown here is derived from an EMBL/GenBank/DDBJ whole genome shotgun (WGS) entry which is preliminary data.</text>
</comment>
<evidence type="ECO:0000313" key="15">
    <source>
        <dbReference type="EMBL" id="OZM56990.1"/>
    </source>
</evidence>
<dbReference type="HAMAP" id="MF_01024">
    <property type="entry name" value="HisD"/>
    <property type="match status" value="1"/>
</dbReference>
<dbReference type="InterPro" id="IPR022695">
    <property type="entry name" value="Histidinol_DH_monofunct"/>
</dbReference>
<dbReference type="InterPro" id="IPR012131">
    <property type="entry name" value="Hstdl_DH"/>
</dbReference>
<feature type="binding site" evidence="8 13">
    <location>
        <position position="262"/>
    </location>
    <ligand>
        <name>Zn(2+)</name>
        <dbReference type="ChEBI" id="CHEBI:29105"/>
    </ligand>
</feature>
<organism evidence="15 16">
    <name type="scientific">Lottiidibacillus patelloidae</name>
    <dbReference type="NCBI Taxonomy" id="2670334"/>
    <lineage>
        <taxon>Bacteria</taxon>
        <taxon>Bacillati</taxon>
        <taxon>Bacillota</taxon>
        <taxon>Bacilli</taxon>
        <taxon>Bacillales</taxon>
        <taxon>Bacillaceae</taxon>
        <taxon>Lottiidibacillus</taxon>
    </lineage>
</organism>
<dbReference type="UniPathway" id="UPA00031">
    <property type="reaction ID" value="UER00014"/>
</dbReference>
<evidence type="ECO:0000256" key="11">
    <source>
        <dbReference type="PIRSR" id="PIRSR000099-2"/>
    </source>
</evidence>
<dbReference type="GO" id="GO:0008270">
    <property type="term" value="F:zinc ion binding"/>
    <property type="evidence" value="ECO:0007669"/>
    <property type="project" value="UniProtKB-UniRule"/>
</dbReference>
<dbReference type="PIRSF" id="PIRSF000099">
    <property type="entry name" value="Histidinol_dh"/>
    <property type="match status" value="1"/>
</dbReference>